<comment type="caution">
    <text evidence="2">The sequence shown here is derived from an EMBL/GenBank/DDBJ whole genome shotgun (WGS) entry which is preliminary data.</text>
</comment>
<feature type="region of interest" description="Disordered" evidence="1">
    <location>
        <begin position="1"/>
        <end position="41"/>
    </location>
</feature>
<evidence type="ECO:0000256" key="1">
    <source>
        <dbReference type="SAM" id="MobiDB-lite"/>
    </source>
</evidence>
<feature type="compositionally biased region" description="Polar residues" evidence="1">
    <location>
        <begin position="1"/>
        <end position="10"/>
    </location>
</feature>
<reference evidence="2" key="2">
    <citation type="submission" date="2021-04" db="EMBL/GenBank/DDBJ databases">
        <authorList>
            <person name="Gilroy R."/>
        </authorList>
    </citation>
    <scope>NUCLEOTIDE SEQUENCE</scope>
    <source>
        <strain evidence="2">ChiHecec2B26-446</strain>
    </source>
</reference>
<protein>
    <submittedName>
        <fullName evidence="2">Uncharacterized protein</fullName>
    </submittedName>
</protein>
<proteinExistence type="predicted"/>
<accession>A0A9D1PX32</accession>
<evidence type="ECO:0000313" key="2">
    <source>
        <dbReference type="EMBL" id="HIW01347.1"/>
    </source>
</evidence>
<evidence type="ECO:0000313" key="3">
    <source>
        <dbReference type="Proteomes" id="UP000886752"/>
    </source>
</evidence>
<sequence length="103" mass="11465">MPGQTESARPSSGRAGEEGPLQDASTWTGYGKRQEEGQRYKGKAQLFTEKTSFVFCTCSKFPDFSGFLMPEKKAAQQTSPLLRFIVIVGINIHVQYTMKSHAE</sequence>
<dbReference type="Proteomes" id="UP000886752">
    <property type="component" value="Unassembled WGS sequence"/>
</dbReference>
<dbReference type="AlphaFoldDB" id="A0A9D1PX32"/>
<gene>
    <name evidence="2" type="ORF">H9894_09215</name>
</gene>
<name>A0A9D1PX32_9BACT</name>
<reference evidence="2" key="1">
    <citation type="journal article" date="2021" name="PeerJ">
        <title>Extensive microbial diversity within the chicken gut microbiome revealed by metagenomics and culture.</title>
        <authorList>
            <person name="Gilroy R."/>
            <person name="Ravi A."/>
            <person name="Getino M."/>
            <person name="Pursley I."/>
            <person name="Horton D.L."/>
            <person name="Alikhan N.F."/>
            <person name="Baker D."/>
            <person name="Gharbi K."/>
            <person name="Hall N."/>
            <person name="Watson M."/>
            <person name="Adriaenssens E.M."/>
            <person name="Foster-Nyarko E."/>
            <person name="Jarju S."/>
            <person name="Secka A."/>
            <person name="Antonio M."/>
            <person name="Oren A."/>
            <person name="Chaudhuri R.R."/>
            <person name="La Ragione R."/>
            <person name="Hildebrand F."/>
            <person name="Pallen M.J."/>
        </authorList>
    </citation>
    <scope>NUCLEOTIDE SEQUENCE</scope>
    <source>
        <strain evidence="2">ChiHecec2B26-446</strain>
    </source>
</reference>
<organism evidence="2 3">
    <name type="scientific">Candidatus Desulfovibrio intestinipullorum</name>
    <dbReference type="NCBI Taxonomy" id="2838536"/>
    <lineage>
        <taxon>Bacteria</taxon>
        <taxon>Pseudomonadati</taxon>
        <taxon>Thermodesulfobacteriota</taxon>
        <taxon>Desulfovibrionia</taxon>
        <taxon>Desulfovibrionales</taxon>
        <taxon>Desulfovibrionaceae</taxon>
        <taxon>Desulfovibrio</taxon>
    </lineage>
</organism>
<dbReference type="EMBL" id="DXHV01000077">
    <property type="protein sequence ID" value="HIW01347.1"/>
    <property type="molecule type" value="Genomic_DNA"/>
</dbReference>